<keyword evidence="1" id="KW-1133">Transmembrane helix</keyword>
<feature type="transmembrane region" description="Helical" evidence="1">
    <location>
        <begin position="7"/>
        <end position="25"/>
    </location>
</feature>
<evidence type="ECO:0000256" key="1">
    <source>
        <dbReference type="SAM" id="Phobius"/>
    </source>
</evidence>
<sequence length="301" mass="35058">MLLRSKSLIYIVYVVIHCSVLNILISASEIKQTPLDSNENFGELSQNRNLINIFDTYPAVPDSNINNLGSEPENVTNIEIEKFKISLDNMLNNPYYKPIDTGFIENESDIPKEYNGNLRMSDDLPFGNNYAVSRSVFISPKVNNVDTLKETKDNMSNYVDFVLLFDLYKRRLCARLMTLPKFWRCMEQIQTPYQLNRMLTEQVRNSEDESKNEVENRNRYYSLVGKRNSQNIPKRIPFHSWGGKRVIQSGGEKIQASRVPFNAWGGKRQYSDNKNVDREIYEPCKRSKVKFHSWGGKRNEK</sequence>
<keyword evidence="1" id="KW-0472">Membrane</keyword>
<keyword evidence="1" id="KW-0812">Transmembrane</keyword>
<name>A0A7U3MC88_CARVO</name>
<dbReference type="EMBL" id="MN837656">
    <property type="protein sequence ID" value="QHB80553.1"/>
    <property type="molecule type" value="mRNA"/>
</dbReference>
<dbReference type="AlphaFoldDB" id="A0A7U3MC88"/>
<accession>A0A7U3MC88</accession>
<organism evidence="2">
    <name type="scientific">Carabus violaceus</name>
    <name type="common">Violet ground beetle</name>
    <dbReference type="NCBI Taxonomy" id="41075"/>
    <lineage>
        <taxon>Eukaryota</taxon>
        <taxon>Metazoa</taxon>
        <taxon>Ecdysozoa</taxon>
        <taxon>Arthropoda</taxon>
        <taxon>Hexapoda</taxon>
        <taxon>Insecta</taxon>
        <taxon>Pterygota</taxon>
        <taxon>Neoptera</taxon>
        <taxon>Endopterygota</taxon>
        <taxon>Coleoptera</taxon>
        <taxon>Adephaga</taxon>
        <taxon>Caraboidea</taxon>
        <taxon>Carabidae</taxon>
        <taxon>Carabinae</taxon>
        <taxon>Carabini</taxon>
        <taxon>Carabina</taxon>
        <taxon>Carabus</taxon>
        <taxon>Megodontus</taxon>
    </lineage>
</organism>
<evidence type="ECO:0000313" key="2">
    <source>
        <dbReference type="EMBL" id="QHB80553.1"/>
    </source>
</evidence>
<proteinExistence type="evidence at transcript level"/>
<reference evidence="2" key="1">
    <citation type="journal article" date="2020" name="Insect Biochem. Mol. Biol.">
        <title>The Neuropeptidome of Carabus (Coleoptera, Adephaga: Carabidae).</title>
        <authorList>
            <person name="Ragionieri L."/>
            <person name="Predel R."/>
        </authorList>
    </citation>
    <scope>NUCLEOTIDE SEQUENCE</scope>
    <source>
        <strain evidence="2">32</strain>
    </source>
</reference>
<protein>
    <submittedName>
        <fullName evidence="2">Kinin</fullName>
    </submittedName>
</protein>